<dbReference type="GO" id="GO:0000156">
    <property type="term" value="F:phosphorelay response regulator activity"/>
    <property type="evidence" value="ECO:0007669"/>
    <property type="project" value="TreeGrafter"/>
</dbReference>
<protein>
    <submittedName>
        <fullName evidence="6">DNA-binding response regulator</fullName>
    </submittedName>
</protein>
<evidence type="ECO:0000256" key="5">
    <source>
        <dbReference type="ARBA" id="ARBA00023163"/>
    </source>
</evidence>
<dbReference type="AlphaFoldDB" id="A0A3D8VEA2"/>
<dbReference type="SMART" id="SM00448">
    <property type="entry name" value="REC"/>
    <property type="match status" value="1"/>
</dbReference>
<gene>
    <name evidence="6" type="ORF">DX912_07310</name>
</gene>
<dbReference type="InterPro" id="IPR001789">
    <property type="entry name" value="Sig_transdc_resp-reg_receiver"/>
</dbReference>
<dbReference type="Gene3D" id="1.10.10.10">
    <property type="entry name" value="Winged helix-like DNA-binding domain superfamily/Winged helix DNA-binding domain"/>
    <property type="match status" value="1"/>
</dbReference>
<dbReference type="Gene3D" id="3.40.50.2300">
    <property type="match status" value="1"/>
</dbReference>
<dbReference type="RefSeq" id="WP_115841846.1">
    <property type="nucleotide sequence ID" value="NZ_CP046603.1"/>
</dbReference>
<evidence type="ECO:0000313" key="6">
    <source>
        <dbReference type="EMBL" id="RDY67723.1"/>
    </source>
</evidence>
<comment type="caution">
    <text evidence="6">The sequence shown here is derived from an EMBL/GenBank/DDBJ whole genome shotgun (WGS) entry which is preliminary data.</text>
</comment>
<keyword evidence="1" id="KW-0597">Phosphoprotein</keyword>
<dbReference type="PANTHER" id="PTHR48111">
    <property type="entry name" value="REGULATOR OF RPOS"/>
    <property type="match status" value="1"/>
</dbReference>
<dbReference type="PROSITE" id="PS51755">
    <property type="entry name" value="OMPR_PHOB"/>
    <property type="match status" value="1"/>
</dbReference>
<accession>A0A3D8VEA2</accession>
<reference evidence="6 7" key="1">
    <citation type="submission" date="2018-08" db="EMBL/GenBank/DDBJ databases">
        <title>Lysobacter soli KCTC 22011, whole genome shotgun sequence.</title>
        <authorList>
            <person name="Zhang X."/>
            <person name="Feng G."/>
            <person name="Zhu H."/>
        </authorList>
    </citation>
    <scope>NUCLEOTIDE SEQUENCE [LARGE SCALE GENOMIC DNA]</scope>
    <source>
        <strain evidence="6 7">KCTC 22011</strain>
    </source>
</reference>
<dbReference type="CDD" id="cd00383">
    <property type="entry name" value="trans_reg_C"/>
    <property type="match status" value="1"/>
</dbReference>
<dbReference type="Pfam" id="PF00486">
    <property type="entry name" value="Trans_reg_C"/>
    <property type="match status" value="1"/>
</dbReference>
<dbReference type="SUPFAM" id="SSF52172">
    <property type="entry name" value="CheY-like"/>
    <property type="match status" value="1"/>
</dbReference>
<evidence type="ECO:0000256" key="4">
    <source>
        <dbReference type="ARBA" id="ARBA00023125"/>
    </source>
</evidence>
<dbReference type="Gene3D" id="6.10.250.690">
    <property type="match status" value="1"/>
</dbReference>
<organism evidence="6 7">
    <name type="scientific">Lysobacter soli</name>
    <dbReference type="NCBI Taxonomy" id="453783"/>
    <lineage>
        <taxon>Bacteria</taxon>
        <taxon>Pseudomonadati</taxon>
        <taxon>Pseudomonadota</taxon>
        <taxon>Gammaproteobacteria</taxon>
        <taxon>Lysobacterales</taxon>
        <taxon>Lysobacteraceae</taxon>
        <taxon>Lysobacter</taxon>
    </lineage>
</organism>
<dbReference type="FunFam" id="1.10.10.10:FF:000058">
    <property type="entry name" value="DNA-binding response OmpR family regulator"/>
    <property type="match status" value="1"/>
</dbReference>
<evidence type="ECO:0000256" key="1">
    <source>
        <dbReference type="ARBA" id="ARBA00022553"/>
    </source>
</evidence>
<keyword evidence="4 6" id="KW-0238">DNA-binding</keyword>
<dbReference type="CDD" id="cd17574">
    <property type="entry name" value="REC_OmpR"/>
    <property type="match status" value="1"/>
</dbReference>
<dbReference type="InterPro" id="IPR001867">
    <property type="entry name" value="OmpR/PhoB-type_DNA-bd"/>
</dbReference>
<dbReference type="OrthoDB" id="9802426at2"/>
<dbReference type="GO" id="GO:0000976">
    <property type="term" value="F:transcription cis-regulatory region binding"/>
    <property type="evidence" value="ECO:0007669"/>
    <property type="project" value="TreeGrafter"/>
</dbReference>
<dbReference type="GO" id="GO:0005829">
    <property type="term" value="C:cytosol"/>
    <property type="evidence" value="ECO:0007669"/>
    <property type="project" value="TreeGrafter"/>
</dbReference>
<sequence length="246" mass="27717">MNQNGRLILIVEDHLSIAEMLGGYFEAGGYEVDYARDGAEALRLSANNPYDAILLDRNLPRIDGVEVCRRIRQEQRRSTPILMLTARDTVEDRVEGLEAGADDYLTKPFSIEELEARLRGLMRRSRKTAGEPIRVGDLVLDPHAMSAERGGTTIHLTPIGFQILHLLMREAPRVVSREEIQREVWRDEPPDSDSLRSHLYILRKAIDRGHDTPLLQTIPGMGFRIGEHPSAFTASRNQRESATAQG</sequence>
<evidence type="ECO:0000313" key="7">
    <source>
        <dbReference type="Proteomes" id="UP000256829"/>
    </source>
</evidence>
<name>A0A3D8VEA2_9GAMM</name>
<dbReference type="Pfam" id="PF00072">
    <property type="entry name" value="Response_reg"/>
    <property type="match status" value="1"/>
</dbReference>
<proteinExistence type="predicted"/>
<evidence type="ECO:0000256" key="3">
    <source>
        <dbReference type="ARBA" id="ARBA00023015"/>
    </source>
</evidence>
<keyword evidence="2" id="KW-0902">Two-component regulatory system</keyword>
<dbReference type="GO" id="GO:0032993">
    <property type="term" value="C:protein-DNA complex"/>
    <property type="evidence" value="ECO:0007669"/>
    <property type="project" value="TreeGrafter"/>
</dbReference>
<keyword evidence="3" id="KW-0805">Transcription regulation</keyword>
<dbReference type="Proteomes" id="UP000256829">
    <property type="component" value="Unassembled WGS sequence"/>
</dbReference>
<dbReference type="EMBL" id="QTJR01000004">
    <property type="protein sequence ID" value="RDY67723.1"/>
    <property type="molecule type" value="Genomic_DNA"/>
</dbReference>
<dbReference type="SMART" id="SM00862">
    <property type="entry name" value="Trans_reg_C"/>
    <property type="match status" value="1"/>
</dbReference>
<dbReference type="InterPro" id="IPR039420">
    <property type="entry name" value="WalR-like"/>
</dbReference>
<evidence type="ECO:0000256" key="2">
    <source>
        <dbReference type="ARBA" id="ARBA00023012"/>
    </source>
</evidence>
<dbReference type="FunFam" id="3.40.50.2300:FF:000001">
    <property type="entry name" value="DNA-binding response regulator PhoB"/>
    <property type="match status" value="1"/>
</dbReference>
<dbReference type="InterPro" id="IPR011006">
    <property type="entry name" value="CheY-like_superfamily"/>
</dbReference>
<dbReference type="PROSITE" id="PS50110">
    <property type="entry name" value="RESPONSE_REGULATORY"/>
    <property type="match status" value="1"/>
</dbReference>
<dbReference type="PANTHER" id="PTHR48111:SF22">
    <property type="entry name" value="REGULATOR OF RPOS"/>
    <property type="match status" value="1"/>
</dbReference>
<dbReference type="InterPro" id="IPR036388">
    <property type="entry name" value="WH-like_DNA-bd_sf"/>
</dbReference>
<keyword evidence="5" id="KW-0804">Transcription</keyword>
<dbReference type="GO" id="GO:0006355">
    <property type="term" value="P:regulation of DNA-templated transcription"/>
    <property type="evidence" value="ECO:0007669"/>
    <property type="project" value="InterPro"/>
</dbReference>
<keyword evidence="7" id="KW-1185">Reference proteome</keyword>